<dbReference type="Gene3D" id="1.25.40.10">
    <property type="entry name" value="Tetratricopeptide repeat domain"/>
    <property type="match status" value="1"/>
</dbReference>
<dbReference type="SUPFAM" id="SSF81901">
    <property type="entry name" value="HCP-like"/>
    <property type="match status" value="1"/>
</dbReference>
<comment type="caution">
    <text evidence="1">The sequence shown here is derived from an EMBL/GenBank/DDBJ whole genome shotgun (WGS) entry which is preliminary data.</text>
</comment>
<dbReference type="InterPro" id="IPR006597">
    <property type="entry name" value="Sel1-like"/>
</dbReference>
<dbReference type="Pfam" id="PF08238">
    <property type="entry name" value="Sel1"/>
    <property type="match status" value="3"/>
</dbReference>
<proteinExistence type="predicted"/>
<keyword evidence="2" id="KW-1185">Reference proteome</keyword>
<dbReference type="PANTHER" id="PTHR11102">
    <property type="entry name" value="SEL-1-LIKE PROTEIN"/>
    <property type="match status" value="1"/>
</dbReference>
<name>C9PP70_9PAST</name>
<reference evidence="1 2" key="1">
    <citation type="submission" date="2009-10" db="EMBL/GenBank/DDBJ databases">
        <authorList>
            <person name="Muzny D."/>
            <person name="Qin X."/>
            <person name="Deng J."/>
            <person name="Jiang H."/>
            <person name="Liu Y."/>
            <person name="Qu J."/>
            <person name="Song X.-Z."/>
            <person name="Zhang L."/>
            <person name="Thornton R."/>
            <person name="Coyle M."/>
            <person name="Francisco L."/>
            <person name="Jackson L."/>
            <person name="Javaid M."/>
            <person name="Korchina V."/>
            <person name="Kovar C."/>
            <person name="Mata R."/>
            <person name="Mathew T."/>
            <person name="Ngo R."/>
            <person name="Nguyen L."/>
            <person name="Nguyen N."/>
            <person name="Okwuonu G."/>
            <person name="Ongeri F."/>
            <person name="Pham C."/>
            <person name="Simmons D."/>
            <person name="Wilczek-Boney K."/>
            <person name="Hale W."/>
            <person name="Jakkamsetti A."/>
            <person name="Pham P."/>
            <person name="Ruth R."/>
            <person name="San Lucas F."/>
            <person name="Warren J."/>
            <person name="Zhang J."/>
            <person name="Zhao Z."/>
            <person name="Zhou C."/>
            <person name="Zhu D."/>
            <person name="Lee S."/>
            <person name="Bess C."/>
            <person name="Blankenburg K."/>
            <person name="Forbes L."/>
            <person name="Fu Q."/>
            <person name="Gubbala S."/>
            <person name="Hirani K."/>
            <person name="Jayaseelan J.C."/>
            <person name="Lara F."/>
            <person name="Munidasa M."/>
            <person name="Palculict T."/>
            <person name="Patil S."/>
            <person name="Pu L.-L."/>
            <person name="Saada N."/>
            <person name="Tang L."/>
            <person name="Weissenberger G."/>
            <person name="Zhu Y."/>
            <person name="Hemphill L."/>
            <person name="Shang Y."/>
            <person name="Youmans B."/>
            <person name="Ayvaz T."/>
            <person name="Ross M."/>
            <person name="Santibanez J."/>
            <person name="Aqrawi P."/>
            <person name="Gross S."/>
            <person name="Joshi V."/>
            <person name="Fowler G."/>
            <person name="Nazareth L."/>
            <person name="Reid J."/>
            <person name="Worley K."/>
            <person name="Petrosino J."/>
            <person name="Highlander S."/>
            <person name="Gibbs R."/>
        </authorList>
    </citation>
    <scope>NUCLEOTIDE SEQUENCE [LARGE SCALE GENOMIC DNA]</scope>
    <source>
        <strain evidence="1 2">ATCC 43325</strain>
    </source>
</reference>
<gene>
    <name evidence="1" type="ORF">HMPREF0621_0794</name>
</gene>
<dbReference type="InterPro" id="IPR050767">
    <property type="entry name" value="Sel1_AlgK"/>
</dbReference>
<dbReference type="AlphaFoldDB" id="C9PP70"/>
<dbReference type="InterPro" id="IPR011990">
    <property type="entry name" value="TPR-like_helical_dom_sf"/>
</dbReference>
<accession>C9PP70</accession>
<dbReference type="STRING" id="667128.HMPREF0621_0794"/>
<dbReference type="SMART" id="SM00671">
    <property type="entry name" value="SEL1"/>
    <property type="match status" value="3"/>
</dbReference>
<protein>
    <submittedName>
        <fullName evidence="1">Sel1 repeat protein</fullName>
    </submittedName>
</protein>
<dbReference type="PANTHER" id="PTHR11102:SF160">
    <property type="entry name" value="ERAD-ASSOCIATED E3 UBIQUITIN-PROTEIN LIGASE COMPONENT HRD3"/>
    <property type="match status" value="1"/>
</dbReference>
<organism evidence="1 2">
    <name type="scientific">Pasteurella dagmatis ATCC 43325</name>
    <dbReference type="NCBI Taxonomy" id="667128"/>
    <lineage>
        <taxon>Bacteria</taxon>
        <taxon>Pseudomonadati</taxon>
        <taxon>Pseudomonadota</taxon>
        <taxon>Gammaproteobacteria</taxon>
        <taxon>Pasteurellales</taxon>
        <taxon>Pasteurellaceae</taxon>
        <taxon>Pasteurella</taxon>
    </lineage>
</organism>
<evidence type="ECO:0000313" key="1">
    <source>
        <dbReference type="EMBL" id="EEX50568.1"/>
    </source>
</evidence>
<dbReference type="Proteomes" id="UP000005519">
    <property type="component" value="Unassembled WGS sequence"/>
</dbReference>
<evidence type="ECO:0000313" key="2">
    <source>
        <dbReference type="Proteomes" id="UP000005519"/>
    </source>
</evidence>
<sequence length="189" mass="21913">MLERFSMALYFRFTQRMTMKKWITLLFSFMLVVISTNTMSLPADPIFEKGAEAYKNGEHSEAFKLWLSRAEQGDMSAQFNVGRMYDDGDGVEQDKRQALKWYQKSAEQNHPDAQYHLALMYSEGDGIAQDFKQAYRWYSRAAVQGDPRAIYNLGTLFFNGEGVERDRARAKIYFKEACKAGLKEGCDWE</sequence>
<dbReference type="HOGENOM" id="CLU_000288_36_8_6"/>
<dbReference type="EMBL" id="ACZR01000009">
    <property type="protein sequence ID" value="EEX50568.1"/>
    <property type="molecule type" value="Genomic_DNA"/>
</dbReference>